<keyword evidence="1" id="KW-0812">Transmembrane</keyword>
<dbReference type="EMBL" id="JAGEPF010000021">
    <property type="protein sequence ID" value="MBO2462409.1"/>
    <property type="molecule type" value="Genomic_DNA"/>
</dbReference>
<accession>A0ABS3S076</accession>
<reference evidence="2 3" key="1">
    <citation type="submission" date="2021-03" db="EMBL/GenBank/DDBJ databases">
        <title>Actinomadura violae sp. nov., isolated from lichen in Thailand.</title>
        <authorList>
            <person name="Kanchanasin P."/>
            <person name="Saeng-In P."/>
            <person name="Phongsopitanun W."/>
            <person name="Yuki M."/>
            <person name="Kudo T."/>
            <person name="Ohkuma M."/>
            <person name="Tanasupawat S."/>
        </authorList>
    </citation>
    <scope>NUCLEOTIDE SEQUENCE [LARGE SCALE GENOMIC DNA]</scope>
    <source>
        <strain evidence="2 3">LCR2-06</strain>
    </source>
</reference>
<feature type="transmembrane region" description="Helical" evidence="1">
    <location>
        <begin position="37"/>
        <end position="54"/>
    </location>
</feature>
<gene>
    <name evidence="2" type="ORF">J4709_33050</name>
</gene>
<keyword evidence="1" id="KW-0472">Membrane</keyword>
<name>A0ABS3S076_9ACTN</name>
<comment type="caution">
    <text evidence="2">The sequence shown here is derived from an EMBL/GenBank/DDBJ whole genome shotgun (WGS) entry which is preliminary data.</text>
</comment>
<organism evidence="2 3">
    <name type="scientific">Actinomadura violacea</name>
    <dbReference type="NCBI Taxonomy" id="2819934"/>
    <lineage>
        <taxon>Bacteria</taxon>
        <taxon>Bacillati</taxon>
        <taxon>Actinomycetota</taxon>
        <taxon>Actinomycetes</taxon>
        <taxon>Streptosporangiales</taxon>
        <taxon>Thermomonosporaceae</taxon>
        <taxon>Actinomadura</taxon>
    </lineage>
</organism>
<evidence type="ECO:0000256" key="1">
    <source>
        <dbReference type="SAM" id="Phobius"/>
    </source>
</evidence>
<dbReference type="Proteomes" id="UP000680206">
    <property type="component" value="Unassembled WGS sequence"/>
</dbReference>
<evidence type="ECO:0000313" key="3">
    <source>
        <dbReference type="Proteomes" id="UP000680206"/>
    </source>
</evidence>
<protein>
    <submittedName>
        <fullName evidence="2">Uncharacterized protein</fullName>
    </submittedName>
</protein>
<evidence type="ECO:0000313" key="2">
    <source>
        <dbReference type="EMBL" id="MBO2462409.1"/>
    </source>
</evidence>
<proteinExistence type="predicted"/>
<sequence>MNETLEAMMDRETEFLICAVVLTGTAVTATIFPAQTVSLLLGVVVGAFLKWALLKRH</sequence>
<feature type="transmembrane region" description="Helical" evidence="1">
    <location>
        <begin position="12"/>
        <end position="31"/>
    </location>
</feature>
<dbReference type="RefSeq" id="WP_208246617.1">
    <property type="nucleotide sequence ID" value="NZ_JAGEPF010000021.1"/>
</dbReference>
<keyword evidence="3" id="KW-1185">Reference proteome</keyword>
<keyword evidence="1" id="KW-1133">Transmembrane helix</keyword>